<sequence>MKTCSHCAYHIIIWLSTAQQAETSDVAAN</sequence>
<accession>A0A0E9T3M6</accession>
<evidence type="ECO:0000313" key="1">
    <source>
        <dbReference type="EMBL" id="JAH48102.1"/>
    </source>
</evidence>
<proteinExistence type="predicted"/>
<name>A0A0E9T3M6_ANGAN</name>
<reference evidence="1" key="1">
    <citation type="submission" date="2014-11" db="EMBL/GenBank/DDBJ databases">
        <authorList>
            <person name="Amaro Gonzalez C."/>
        </authorList>
    </citation>
    <scope>NUCLEOTIDE SEQUENCE</scope>
</reference>
<dbReference type="EMBL" id="GBXM01060475">
    <property type="protein sequence ID" value="JAH48102.1"/>
    <property type="molecule type" value="Transcribed_RNA"/>
</dbReference>
<dbReference type="AlphaFoldDB" id="A0A0E9T3M6"/>
<protein>
    <submittedName>
        <fullName evidence="1">Uncharacterized protein</fullName>
    </submittedName>
</protein>
<reference evidence="1" key="2">
    <citation type="journal article" date="2015" name="Fish Shellfish Immunol.">
        <title>Early steps in the European eel (Anguilla anguilla)-Vibrio vulnificus interaction in the gills: Role of the RtxA13 toxin.</title>
        <authorList>
            <person name="Callol A."/>
            <person name="Pajuelo D."/>
            <person name="Ebbesson L."/>
            <person name="Teles M."/>
            <person name="MacKenzie S."/>
            <person name="Amaro C."/>
        </authorList>
    </citation>
    <scope>NUCLEOTIDE SEQUENCE</scope>
</reference>
<organism evidence="1">
    <name type="scientific">Anguilla anguilla</name>
    <name type="common">European freshwater eel</name>
    <name type="synonym">Muraena anguilla</name>
    <dbReference type="NCBI Taxonomy" id="7936"/>
    <lineage>
        <taxon>Eukaryota</taxon>
        <taxon>Metazoa</taxon>
        <taxon>Chordata</taxon>
        <taxon>Craniata</taxon>
        <taxon>Vertebrata</taxon>
        <taxon>Euteleostomi</taxon>
        <taxon>Actinopterygii</taxon>
        <taxon>Neopterygii</taxon>
        <taxon>Teleostei</taxon>
        <taxon>Anguilliformes</taxon>
        <taxon>Anguillidae</taxon>
        <taxon>Anguilla</taxon>
    </lineage>
</organism>